<dbReference type="PANTHER" id="PTHR30469">
    <property type="entry name" value="MULTIDRUG RESISTANCE PROTEIN MDTA"/>
    <property type="match status" value="1"/>
</dbReference>
<dbReference type="eggNOG" id="COG0845">
    <property type="taxonomic scope" value="Bacteria"/>
</dbReference>
<keyword evidence="4" id="KW-0732">Signal</keyword>
<dbReference type="PROSITE" id="PS51257">
    <property type="entry name" value="PROKAR_LIPOPROTEIN"/>
    <property type="match status" value="1"/>
</dbReference>
<evidence type="ECO:0000313" key="8">
    <source>
        <dbReference type="Proteomes" id="UP000002012"/>
    </source>
</evidence>
<dbReference type="GO" id="GO:0015562">
    <property type="term" value="F:efflux transmembrane transporter activity"/>
    <property type="evidence" value="ECO:0007669"/>
    <property type="project" value="TreeGrafter"/>
</dbReference>
<dbReference type="RefSeq" id="WP_013010058.1">
    <property type="nucleotide sequence ID" value="NC_013943.1"/>
</dbReference>
<evidence type="ECO:0000313" key="7">
    <source>
        <dbReference type="EMBL" id="ADD67522.1"/>
    </source>
</evidence>
<dbReference type="Gene3D" id="2.40.30.170">
    <property type="match status" value="1"/>
</dbReference>
<keyword evidence="8" id="KW-1185">Reference proteome</keyword>
<evidence type="ECO:0000256" key="2">
    <source>
        <dbReference type="ARBA" id="ARBA00009477"/>
    </source>
</evidence>
<dbReference type="NCBIfam" id="TIGR01730">
    <property type="entry name" value="RND_mfp"/>
    <property type="match status" value="1"/>
</dbReference>
<feature type="domain" description="Multidrug resistance protein MdtA-like C-terminal permuted SH3" evidence="6">
    <location>
        <begin position="280"/>
        <end position="337"/>
    </location>
</feature>
<dbReference type="Pfam" id="PF25967">
    <property type="entry name" value="RND-MFP_C"/>
    <property type="match status" value="1"/>
</dbReference>
<dbReference type="STRING" id="522772.Dacet_0738"/>
<dbReference type="PANTHER" id="PTHR30469:SF20">
    <property type="entry name" value="EFFLUX RND TRANSPORTER PERIPLASMIC ADAPTOR SUBUNIT"/>
    <property type="match status" value="1"/>
</dbReference>
<protein>
    <submittedName>
        <fullName evidence="7">Efflux transporter, RND family, MFP subunit</fullName>
    </submittedName>
</protein>
<dbReference type="Gene3D" id="1.10.287.470">
    <property type="entry name" value="Helix hairpin bin"/>
    <property type="match status" value="1"/>
</dbReference>
<feature type="domain" description="Multidrug resistance protein MdtA-like barrel-sandwich hybrid" evidence="5">
    <location>
        <begin position="67"/>
        <end position="182"/>
    </location>
</feature>
<feature type="signal peptide" evidence="4">
    <location>
        <begin position="1"/>
        <end position="19"/>
    </location>
</feature>
<dbReference type="SUPFAM" id="SSF111369">
    <property type="entry name" value="HlyD-like secretion proteins"/>
    <property type="match status" value="1"/>
</dbReference>
<dbReference type="Gene3D" id="2.40.50.100">
    <property type="match status" value="1"/>
</dbReference>
<comment type="similarity">
    <text evidence="2">Belongs to the membrane fusion protein (MFP) (TC 8.A.1) family.</text>
</comment>
<dbReference type="Gene3D" id="2.40.420.20">
    <property type="match status" value="1"/>
</dbReference>
<dbReference type="InterPro" id="IPR058627">
    <property type="entry name" value="MdtA-like_C"/>
</dbReference>
<feature type="chain" id="PRO_5003057997" evidence="4">
    <location>
        <begin position="20"/>
        <end position="355"/>
    </location>
</feature>
<dbReference type="Proteomes" id="UP000002012">
    <property type="component" value="Chromosome"/>
</dbReference>
<dbReference type="AlphaFoldDB" id="D4H5A2"/>
<gene>
    <name evidence="7" type="ordered locus">Dacet_0738</name>
</gene>
<evidence type="ECO:0000256" key="4">
    <source>
        <dbReference type="SAM" id="SignalP"/>
    </source>
</evidence>
<dbReference type="InParanoid" id="D4H5A2"/>
<dbReference type="GO" id="GO:1990281">
    <property type="term" value="C:efflux pump complex"/>
    <property type="evidence" value="ECO:0007669"/>
    <property type="project" value="TreeGrafter"/>
</dbReference>
<keyword evidence="3" id="KW-0813">Transport</keyword>
<evidence type="ECO:0000259" key="6">
    <source>
        <dbReference type="Pfam" id="PF25967"/>
    </source>
</evidence>
<reference evidence="7 8" key="1">
    <citation type="journal article" date="2010" name="Stand. Genomic Sci.">
        <title>Complete genome sequence of Denitrovibrio acetiphilus type strain (N2460).</title>
        <authorList>
            <person name="Kiss H."/>
            <person name="Lang E."/>
            <person name="Lapidus A."/>
            <person name="Copeland A."/>
            <person name="Nolan M."/>
            <person name="Glavina Del Rio T."/>
            <person name="Chen F."/>
            <person name="Lucas S."/>
            <person name="Tice H."/>
            <person name="Cheng J.F."/>
            <person name="Han C."/>
            <person name="Goodwin L."/>
            <person name="Pitluck S."/>
            <person name="Liolios K."/>
            <person name="Pati A."/>
            <person name="Ivanova N."/>
            <person name="Mavromatis K."/>
            <person name="Chen A."/>
            <person name="Palaniappan K."/>
            <person name="Land M."/>
            <person name="Hauser L."/>
            <person name="Chang Y.J."/>
            <person name="Jeffries C.D."/>
            <person name="Detter J.C."/>
            <person name="Brettin T."/>
            <person name="Spring S."/>
            <person name="Rohde M."/>
            <person name="Goker M."/>
            <person name="Woyke T."/>
            <person name="Bristow J."/>
            <person name="Eisen J.A."/>
            <person name="Markowitz V."/>
            <person name="Hugenholtz P."/>
            <person name="Kyrpides N.C."/>
            <person name="Klenk H.P."/>
        </authorList>
    </citation>
    <scope>NUCLEOTIDE SEQUENCE [LARGE SCALE GENOMIC DNA]</scope>
    <source>
        <strain evidence="8">DSM 12809 / NBRC 114555 / N2460</strain>
    </source>
</reference>
<dbReference type="HOGENOM" id="CLU_018816_1_0_0"/>
<dbReference type="Pfam" id="PF25917">
    <property type="entry name" value="BSH_RND"/>
    <property type="match status" value="1"/>
</dbReference>
<accession>D4H5A2</accession>
<proteinExistence type="inferred from homology"/>
<dbReference type="OrthoDB" id="9798190at2"/>
<organism evidence="7 8">
    <name type="scientific">Denitrovibrio acetiphilus (strain DSM 12809 / NBRC 114555 / N2460)</name>
    <dbReference type="NCBI Taxonomy" id="522772"/>
    <lineage>
        <taxon>Bacteria</taxon>
        <taxon>Pseudomonadati</taxon>
        <taxon>Deferribacterota</taxon>
        <taxon>Deferribacteres</taxon>
        <taxon>Deferribacterales</taxon>
        <taxon>Geovibrionaceae</taxon>
        <taxon>Denitrovibrio</taxon>
    </lineage>
</organism>
<evidence type="ECO:0000256" key="3">
    <source>
        <dbReference type="ARBA" id="ARBA00022448"/>
    </source>
</evidence>
<dbReference type="KEGG" id="dap:Dacet_0738"/>
<dbReference type="PaxDb" id="522772-Dacet_0738"/>
<dbReference type="InterPro" id="IPR006143">
    <property type="entry name" value="RND_pump_MFP"/>
</dbReference>
<dbReference type="EMBL" id="CP001968">
    <property type="protein sequence ID" value="ADD67522.1"/>
    <property type="molecule type" value="Genomic_DNA"/>
</dbReference>
<evidence type="ECO:0000256" key="1">
    <source>
        <dbReference type="ARBA" id="ARBA00004196"/>
    </source>
</evidence>
<evidence type="ECO:0000259" key="5">
    <source>
        <dbReference type="Pfam" id="PF25917"/>
    </source>
</evidence>
<name>D4H5A2_DENA2</name>
<dbReference type="InterPro" id="IPR058625">
    <property type="entry name" value="MdtA-like_BSH"/>
</dbReference>
<sequence precursor="true">MFRKILIIISIAIFITACGDDEAAGFDPAKHVRPIKTYKVTSVKRMDVRTYPGKIRAGKKVDTSFILSGSLVVLNVKEGDYVEKGSLIAKLDDASYKHNLNTIKAQVEEATLAFQRAKKLWISNAISKADYDKAKSAYDVLQSQKELAEKSLRDTSLYAPFSGYIAKRYVDNFQTVSAGAPIASVQNIKEIEVVVNIPESLIMNSSQNLDYKAYAVFEVPFNKQYEMELKEVGTEADPVTQTYPVKFIMPSPDEITVLPGMTVAAKIVVSESYDEGEFEIPESAVFSDSSGKIFVWVLDENMTVHKREVKTDGLKNNSVLVLGGLKEGEEIASAGIQHLVEGLEVKRFEKPENLK</sequence>
<comment type="subcellular location">
    <subcellularLocation>
        <location evidence="1">Cell envelope</location>
    </subcellularLocation>
</comment>